<protein>
    <submittedName>
        <fullName evidence="1">Uncharacterized protein</fullName>
    </submittedName>
</protein>
<proteinExistence type="predicted"/>
<sequence>MEFIYAAIVNPLEIKHSATEISFAPPLSAQAQQARKIHTRSAL</sequence>
<name>A0ABW1W4X0_9GAMM</name>
<dbReference type="RefSeq" id="WP_265089207.1">
    <property type="nucleotide sequence ID" value="NZ_CAJGZK010000001.1"/>
</dbReference>
<dbReference type="EMBL" id="JBHSTZ010000014">
    <property type="protein sequence ID" value="MFC6380741.1"/>
    <property type="molecule type" value="Genomic_DNA"/>
</dbReference>
<gene>
    <name evidence="1" type="ORF">ACFP58_04525</name>
</gene>
<keyword evidence="2" id="KW-1185">Reference proteome</keyword>
<reference evidence="2" key="1">
    <citation type="journal article" date="2019" name="Int. J. Syst. Evol. Microbiol.">
        <title>The Global Catalogue of Microorganisms (GCM) 10K type strain sequencing project: providing services to taxonomists for standard genome sequencing and annotation.</title>
        <authorList>
            <consortium name="The Broad Institute Genomics Platform"/>
            <consortium name="The Broad Institute Genome Sequencing Center for Infectious Disease"/>
            <person name="Wu L."/>
            <person name="Ma J."/>
        </authorList>
    </citation>
    <scope>NUCLEOTIDE SEQUENCE [LARGE SCALE GENOMIC DNA]</scope>
    <source>
        <strain evidence="2">CCM 2050</strain>
    </source>
</reference>
<evidence type="ECO:0000313" key="1">
    <source>
        <dbReference type="EMBL" id="MFC6380741.1"/>
    </source>
</evidence>
<organism evidence="1 2">
    <name type="scientific">Psychrobacter glacincola</name>
    <dbReference type="NCBI Taxonomy" id="56810"/>
    <lineage>
        <taxon>Bacteria</taxon>
        <taxon>Pseudomonadati</taxon>
        <taxon>Pseudomonadota</taxon>
        <taxon>Gammaproteobacteria</taxon>
        <taxon>Moraxellales</taxon>
        <taxon>Moraxellaceae</taxon>
        <taxon>Psychrobacter</taxon>
    </lineage>
</organism>
<accession>A0ABW1W4X0</accession>
<dbReference type="Proteomes" id="UP001596264">
    <property type="component" value="Unassembled WGS sequence"/>
</dbReference>
<evidence type="ECO:0000313" key="2">
    <source>
        <dbReference type="Proteomes" id="UP001596264"/>
    </source>
</evidence>
<comment type="caution">
    <text evidence="1">The sequence shown here is derived from an EMBL/GenBank/DDBJ whole genome shotgun (WGS) entry which is preliminary data.</text>
</comment>